<comment type="caution">
    <text evidence="14">The sequence shown here is derived from an EMBL/GenBank/DDBJ whole genome shotgun (WGS) entry which is preliminary data.</text>
</comment>
<evidence type="ECO:0000313" key="14">
    <source>
        <dbReference type="EMBL" id="KAI5623559.1"/>
    </source>
</evidence>
<evidence type="ECO:0000256" key="10">
    <source>
        <dbReference type="ARBA" id="ARBA00078906"/>
    </source>
</evidence>
<evidence type="ECO:0000256" key="9">
    <source>
        <dbReference type="ARBA" id="ARBA00068526"/>
    </source>
</evidence>
<feature type="region of interest" description="Disordered" evidence="11">
    <location>
        <begin position="737"/>
        <end position="773"/>
    </location>
</feature>
<evidence type="ECO:0000259" key="12">
    <source>
        <dbReference type="Pfam" id="PF00501"/>
    </source>
</evidence>
<accession>A0AAD5AXY1</accession>
<feature type="region of interest" description="Disordered" evidence="11">
    <location>
        <begin position="565"/>
        <end position="585"/>
    </location>
</feature>
<dbReference type="InterPro" id="IPR042099">
    <property type="entry name" value="ANL_N_sf"/>
</dbReference>
<reference evidence="14" key="1">
    <citation type="submission" date="2018-07" db="EMBL/GenBank/DDBJ databases">
        <title>Comparative genomics of catfishes provides insights into carnivory and benthic adaptation.</title>
        <authorList>
            <person name="Zhang Y."/>
            <person name="Wang D."/>
            <person name="Peng Z."/>
            <person name="Zheng S."/>
            <person name="Shao F."/>
            <person name="Tao W."/>
        </authorList>
    </citation>
    <scope>NUCLEOTIDE SEQUENCE</scope>
    <source>
        <strain evidence="14">Chongqing</strain>
    </source>
</reference>
<evidence type="ECO:0000256" key="5">
    <source>
        <dbReference type="ARBA" id="ARBA00022741"/>
    </source>
</evidence>
<keyword evidence="8" id="KW-0443">Lipid metabolism</keyword>
<feature type="compositionally biased region" description="Polar residues" evidence="11">
    <location>
        <begin position="225"/>
        <end position="240"/>
    </location>
</feature>
<dbReference type="PROSITE" id="PS00455">
    <property type="entry name" value="AMP_BINDING"/>
    <property type="match status" value="1"/>
</dbReference>
<dbReference type="GO" id="GO:0006631">
    <property type="term" value="P:fatty acid metabolic process"/>
    <property type="evidence" value="ECO:0007669"/>
    <property type="project" value="UniProtKB-KW"/>
</dbReference>
<evidence type="ECO:0000313" key="15">
    <source>
        <dbReference type="Proteomes" id="UP001205998"/>
    </source>
</evidence>
<dbReference type="InterPro" id="IPR020845">
    <property type="entry name" value="AMP-binding_CS"/>
</dbReference>
<evidence type="ECO:0000256" key="3">
    <source>
        <dbReference type="ARBA" id="ARBA00022553"/>
    </source>
</evidence>
<dbReference type="InterPro" id="IPR002372">
    <property type="entry name" value="PQQ_rpt_dom"/>
</dbReference>
<dbReference type="SUPFAM" id="SSF56801">
    <property type="entry name" value="Acetyl-CoA synthetase-like"/>
    <property type="match status" value="1"/>
</dbReference>
<keyword evidence="7" id="KW-0067">ATP-binding</keyword>
<sequence>MDSFSNPRVFRSSFTSTAEQFSNSPSVYHTLSRLADRTTRHFRATQWGHVHVPVPAVNRTDLISLDEKSSVIMKTLHTMVLEAAANHGAKTAAIFDTGAAPATCLTYDELLALGTELCKHLQGAVGLKEQAIGVFCDVSILLPVWIIGVLQVPSAYVPLDPVSPPGLTMRIMDRCHLKFCLIQSDLLQQFQSAFSDFLSFEVSAALSAHELTLVKLHKNTRMSSEASVGQLSEDNRTLNSEQEEKLNPRADNLVKEHRAAELAYVLHTSGTTGIPKIVKVPHKCIVPNILHLSSLFQMTPDDVVFLASPLTFDPSVVEMFLALSSGACLLMVPTAVRRMPGRLANVLFRRNSTTILQATPTLLRRFGERVLQEEVLGASSLLRVLALGGEVCPSLFVLNSWKQAGNKTKMYNLYGTTEVSCWACYYKIPEDLLSSEHMERGSVPLGESLMDTTVEVRDENGQLVTEGEGQVFIGGQERVCFLDDETVTTTSKRVMRATGDWVQVQNSHLYYLGRKDRLVKRHGQVLHLDALQQAMESLPQVEAGVVGLHESNRLLAFVVPTIGTRPTSSEHNGNQEQHVPLSSSKDSEDLCVSSRALESEVLQGLSQLVPSHSVPDTVLLIPALPLTNHGKVAMEKLMRMYEGHKEGSGKYTILGDTDTLRERLQAAWKQCLGLCDDRNIGDDAHFMLSGGDSLQALRLFDYITVTMETASSGLLEVILDGSFSDVLKHITATSENPIKTSGKRQPQDSASDALSKRSRTDVDPDSEFDPDRILPPKRSSVRFVVVRRAGNVVFWDYFPNREQKLSDLKGASDKKDRMQESYPSAELVPLLINKEAINSSISDINRDLPFGDGQSLKCNAGSGDTSQAGTTKENHQPLCLQVCWSSDTGRCVDASPVLLVGLERDMVFIGSHSHRLQALDLGNGEVVWERVLGDRLESSAAVTQCGTLVALGCYDRQVYFLSVDSGETCWVFETEDSVKSSPVVDPHTGLVIVGSHDGHVYALEPLVKQCVWKYYCGGGAVFSSPCVHSSPRRLYTATLRGQLHCLNPDSGKLLWTYSTDVPFFSSPSCSDSCVCIGSVNGHITALTHDGNVLWNFLTSGPVFSSPCLALLPPTTNRRTESEASECCTVACQAVFCGSHDSSVYCINSANGALLWRFQTTGKVYSSPFVFDGAPWGIKTLVAVASTDGTLWILNGEQGTLETSFFLPGELFSSPVVWGRTVVVGCRNNYVYCMELTGRKEYLKHL</sequence>
<dbReference type="InterPro" id="IPR036736">
    <property type="entry name" value="ACP-like_sf"/>
</dbReference>
<dbReference type="InterPro" id="IPR018391">
    <property type="entry name" value="PQQ_b-propeller_rpt"/>
</dbReference>
<dbReference type="GO" id="GO:0016874">
    <property type="term" value="F:ligase activity"/>
    <property type="evidence" value="ECO:0007669"/>
    <property type="project" value="UniProtKB-KW"/>
</dbReference>
<dbReference type="GO" id="GO:0043041">
    <property type="term" value="P:amino acid activation for nonribosomal peptide biosynthetic process"/>
    <property type="evidence" value="ECO:0007669"/>
    <property type="project" value="TreeGrafter"/>
</dbReference>
<dbReference type="InterPro" id="IPR011047">
    <property type="entry name" value="Quinoprotein_ADH-like_sf"/>
</dbReference>
<dbReference type="PANTHER" id="PTHR44394">
    <property type="entry name" value="BETA-ALANINE-ACTIVATING ENZYME"/>
    <property type="match status" value="1"/>
</dbReference>
<dbReference type="InterPro" id="IPR015943">
    <property type="entry name" value="WD40/YVTN_repeat-like_dom_sf"/>
</dbReference>
<dbReference type="FunFam" id="3.40.50.12780:FF:000027">
    <property type="entry name" value="AASDH isoform 4"/>
    <property type="match status" value="1"/>
</dbReference>
<evidence type="ECO:0000256" key="8">
    <source>
        <dbReference type="ARBA" id="ARBA00023098"/>
    </source>
</evidence>
<feature type="domain" description="AMP-dependent synthetase/ligase" evidence="12">
    <location>
        <begin position="82"/>
        <end position="476"/>
    </location>
</feature>
<evidence type="ECO:0000256" key="4">
    <source>
        <dbReference type="ARBA" id="ARBA00022598"/>
    </source>
</evidence>
<feature type="compositionally biased region" description="Polar residues" evidence="11">
    <location>
        <begin position="565"/>
        <end position="584"/>
    </location>
</feature>
<protein>
    <recommendedName>
        <fullName evidence="9">Beta-alanine-activating enzyme</fullName>
    </recommendedName>
    <alternativeName>
        <fullName evidence="10">Acyl-CoA synthetase family member 4</fullName>
    </alternativeName>
</protein>
<dbReference type="AlphaFoldDB" id="A0AAD5AXY1"/>
<keyword evidence="15" id="KW-1185">Reference proteome</keyword>
<feature type="region of interest" description="Disordered" evidence="11">
    <location>
        <begin position="225"/>
        <end position="245"/>
    </location>
</feature>
<evidence type="ECO:0000256" key="1">
    <source>
        <dbReference type="ARBA" id="ARBA00006432"/>
    </source>
</evidence>
<feature type="compositionally biased region" description="Polar residues" evidence="11">
    <location>
        <begin position="737"/>
        <end position="752"/>
    </location>
</feature>
<dbReference type="Gene3D" id="3.30.300.30">
    <property type="match status" value="1"/>
</dbReference>
<dbReference type="Pfam" id="PF00501">
    <property type="entry name" value="AMP-binding"/>
    <property type="match status" value="1"/>
</dbReference>
<evidence type="ECO:0000256" key="2">
    <source>
        <dbReference type="ARBA" id="ARBA00022450"/>
    </source>
</evidence>
<dbReference type="Gene3D" id="3.40.50.12780">
    <property type="entry name" value="N-terminal domain of ligase-like"/>
    <property type="match status" value="1"/>
</dbReference>
<comment type="similarity">
    <text evidence="1">Belongs to the ATP-dependent AMP-binding enzyme family.</text>
</comment>
<evidence type="ECO:0000256" key="7">
    <source>
        <dbReference type="ARBA" id="ARBA00022840"/>
    </source>
</evidence>
<dbReference type="PANTHER" id="PTHR44394:SF1">
    <property type="entry name" value="BETA-ALANINE-ACTIVATING ENZYME"/>
    <property type="match status" value="1"/>
</dbReference>
<keyword evidence="4" id="KW-0436">Ligase</keyword>
<dbReference type="InterPro" id="IPR052091">
    <property type="entry name" value="Beta-ala_Activ/Resist"/>
</dbReference>
<evidence type="ECO:0000259" key="13">
    <source>
        <dbReference type="Pfam" id="PF13570"/>
    </source>
</evidence>
<keyword evidence="2" id="KW-0596">Phosphopantetheine</keyword>
<dbReference type="GO" id="GO:0005524">
    <property type="term" value="F:ATP binding"/>
    <property type="evidence" value="ECO:0007669"/>
    <property type="project" value="UniProtKB-KW"/>
</dbReference>
<dbReference type="InterPro" id="IPR048005">
    <property type="entry name" value="AASDH_AMP"/>
</dbReference>
<feature type="domain" description="Pyrrolo-quinoline quinone repeat" evidence="13">
    <location>
        <begin position="888"/>
        <end position="1235"/>
    </location>
</feature>
<gene>
    <name evidence="14" type="ORF">C0J50_16898</name>
</gene>
<organism evidence="14 15">
    <name type="scientific">Silurus asotus</name>
    <name type="common">Amur catfish</name>
    <name type="synonym">Parasilurus asotus</name>
    <dbReference type="NCBI Taxonomy" id="30991"/>
    <lineage>
        <taxon>Eukaryota</taxon>
        <taxon>Metazoa</taxon>
        <taxon>Chordata</taxon>
        <taxon>Craniata</taxon>
        <taxon>Vertebrata</taxon>
        <taxon>Euteleostomi</taxon>
        <taxon>Actinopterygii</taxon>
        <taxon>Neopterygii</taxon>
        <taxon>Teleostei</taxon>
        <taxon>Ostariophysi</taxon>
        <taxon>Siluriformes</taxon>
        <taxon>Siluridae</taxon>
        <taxon>Silurus</taxon>
    </lineage>
</organism>
<dbReference type="Gene3D" id="2.130.10.10">
    <property type="entry name" value="YVTN repeat-like/Quinoprotein amine dehydrogenase"/>
    <property type="match status" value="3"/>
</dbReference>
<name>A0AAD5AXY1_SILAS</name>
<dbReference type="CDD" id="cd17654">
    <property type="entry name" value="A_NRPS_acs4"/>
    <property type="match status" value="1"/>
</dbReference>
<dbReference type="SUPFAM" id="SSF50998">
    <property type="entry name" value="Quinoprotein alcohol dehydrogenase-like"/>
    <property type="match status" value="1"/>
</dbReference>
<dbReference type="Gene3D" id="1.10.1200.10">
    <property type="entry name" value="ACP-like"/>
    <property type="match status" value="1"/>
</dbReference>
<evidence type="ECO:0000256" key="6">
    <source>
        <dbReference type="ARBA" id="ARBA00022832"/>
    </source>
</evidence>
<dbReference type="InterPro" id="IPR045851">
    <property type="entry name" value="AMP-bd_C_sf"/>
</dbReference>
<keyword evidence="3" id="KW-0597">Phosphoprotein</keyword>
<dbReference type="Proteomes" id="UP001205998">
    <property type="component" value="Unassembled WGS sequence"/>
</dbReference>
<dbReference type="SMART" id="SM00564">
    <property type="entry name" value="PQQ"/>
    <property type="match status" value="7"/>
</dbReference>
<keyword evidence="5" id="KW-0547">Nucleotide-binding</keyword>
<evidence type="ECO:0000256" key="11">
    <source>
        <dbReference type="SAM" id="MobiDB-lite"/>
    </source>
</evidence>
<proteinExistence type="inferred from homology"/>
<dbReference type="InterPro" id="IPR000873">
    <property type="entry name" value="AMP-dep_synth/lig_dom"/>
</dbReference>
<keyword evidence="6" id="KW-0276">Fatty acid metabolism</keyword>
<dbReference type="EMBL" id="MU551602">
    <property type="protein sequence ID" value="KAI5623559.1"/>
    <property type="molecule type" value="Genomic_DNA"/>
</dbReference>
<dbReference type="Pfam" id="PF13570">
    <property type="entry name" value="Beta-prop_ACSF4"/>
    <property type="match status" value="1"/>
</dbReference>